<feature type="signal peptide" evidence="1">
    <location>
        <begin position="1"/>
        <end position="33"/>
    </location>
</feature>
<feature type="domain" description="YARHG" evidence="2">
    <location>
        <begin position="336"/>
        <end position="412"/>
    </location>
</feature>
<organism evidence="3 4">
    <name type="scientific">Bradyrhizobium guangdongense</name>
    <dbReference type="NCBI Taxonomy" id="1325090"/>
    <lineage>
        <taxon>Bacteria</taxon>
        <taxon>Pseudomonadati</taxon>
        <taxon>Pseudomonadota</taxon>
        <taxon>Alphaproteobacteria</taxon>
        <taxon>Hyphomicrobiales</taxon>
        <taxon>Nitrobacteraceae</taxon>
        <taxon>Bradyrhizobium</taxon>
    </lineage>
</organism>
<proteinExistence type="predicted"/>
<dbReference type="SMART" id="SM01324">
    <property type="entry name" value="YARHG"/>
    <property type="match status" value="1"/>
</dbReference>
<dbReference type="Proteomes" id="UP000593880">
    <property type="component" value="Chromosome"/>
</dbReference>
<dbReference type="InterPro" id="IPR025582">
    <property type="entry name" value="YARHG_dom"/>
</dbReference>
<dbReference type="InterPro" id="IPR025538">
    <property type="entry name" value="DUF4424"/>
</dbReference>
<dbReference type="EMBL" id="CP030057">
    <property type="protein sequence ID" value="QOZ60746.1"/>
    <property type="molecule type" value="Genomic_DNA"/>
</dbReference>
<dbReference type="Pfam" id="PF13308">
    <property type="entry name" value="YARHG"/>
    <property type="match status" value="1"/>
</dbReference>
<keyword evidence="4" id="KW-1185">Reference proteome</keyword>
<dbReference type="Gene3D" id="2.60.40.3680">
    <property type="match status" value="1"/>
</dbReference>
<keyword evidence="1" id="KW-0732">Signal</keyword>
<evidence type="ECO:0000313" key="3">
    <source>
        <dbReference type="EMBL" id="QOZ60746.1"/>
    </source>
</evidence>
<accession>A0ABX6UHD1</accession>
<evidence type="ECO:0000313" key="4">
    <source>
        <dbReference type="Proteomes" id="UP000593880"/>
    </source>
</evidence>
<evidence type="ECO:0000259" key="2">
    <source>
        <dbReference type="SMART" id="SM01324"/>
    </source>
</evidence>
<protein>
    <recommendedName>
        <fullName evidence="2">YARHG domain-containing protein</fullName>
    </recommendedName>
</protein>
<sequence>MTSSETRKRPMLPRTIRALLLVAATIAPPQARANDSTAELATGGLIFTRSPDIEMRSEDLFISMTEIRVQYRFFNHSSRDVDTQVAFPMPDISFGMDSDIAIPTNDPENILGFSTTVDGSPVAALVERKALLNGIDKTETLKTLNVPLAPRTGQKQDHLSQETWDRLIREGLIEDTPRADGYMTPKWVLKTTYHWQQRFPAGQEVSVSHRYLPSVGGTVPMSASTFLDNPSILQIERSKGLNRFCVDQDFLNSMVRSPNLNWQQNYMEYILVTGANWSGPIREFRLVVDKGAPENLLSFCGHGVRKISPTQFEVRASNFVPSANISLLILKPERADPAAARDADGSQNVADQPCDQLWQQRNSIFKAGGYCFRTPRAIAAFGNAGCKYDNILDVPLSARDRQVVNDIQRIERIKACPR</sequence>
<reference evidence="3 4" key="1">
    <citation type="submission" date="2018-06" db="EMBL/GenBank/DDBJ databases">
        <title>Comparative genomics of rhizobia nodulating Arachis hypogaea in China.</title>
        <authorList>
            <person name="Li Y."/>
        </authorList>
    </citation>
    <scope>NUCLEOTIDE SEQUENCE [LARGE SCALE GENOMIC DNA]</scope>
    <source>
        <strain evidence="3 4">CCBAU 51658</strain>
    </source>
</reference>
<feature type="chain" id="PRO_5047112863" description="YARHG domain-containing protein" evidence="1">
    <location>
        <begin position="34"/>
        <end position="418"/>
    </location>
</feature>
<evidence type="ECO:0000256" key="1">
    <source>
        <dbReference type="SAM" id="SignalP"/>
    </source>
</evidence>
<name>A0ABX6UHD1_9BRAD</name>
<dbReference type="Pfam" id="PF14415">
    <property type="entry name" value="DUF4424"/>
    <property type="match status" value="1"/>
</dbReference>
<gene>
    <name evidence="3" type="ORF">XH86_19975</name>
</gene>